<gene>
    <name evidence="1" type="ORF">EHS25_003775</name>
</gene>
<accession>A0A427Y3H9</accession>
<reference evidence="1 2" key="1">
    <citation type="submission" date="2018-11" db="EMBL/GenBank/DDBJ databases">
        <title>Genome sequence of Saitozyma podzolica DSM 27192.</title>
        <authorList>
            <person name="Aliyu H."/>
            <person name="Gorte O."/>
            <person name="Ochsenreither K."/>
        </authorList>
    </citation>
    <scope>NUCLEOTIDE SEQUENCE [LARGE SCALE GENOMIC DNA]</scope>
    <source>
        <strain evidence="1 2">DSM 27192</strain>
    </source>
</reference>
<dbReference type="OrthoDB" id="2595795at2759"/>
<evidence type="ECO:0000313" key="1">
    <source>
        <dbReference type="EMBL" id="RSH85635.1"/>
    </source>
</evidence>
<proteinExistence type="predicted"/>
<sequence>MMDPYMNYGAPPAAHFVDDFPDAHRIEHAYRQAAPDSYGLGMGSMVGLPGGMGLNTMPGSQMMLYGRGMGYGGWYA</sequence>
<dbReference type="AlphaFoldDB" id="A0A427Y3H9"/>
<protein>
    <submittedName>
        <fullName evidence="1">Uncharacterized protein</fullName>
    </submittedName>
</protein>
<evidence type="ECO:0000313" key="2">
    <source>
        <dbReference type="Proteomes" id="UP000279259"/>
    </source>
</evidence>
<dbReference type="Proteomes" id="UP000279259">
    <property type="component" value="Unassembled WGS sequence"/>
</dbReference>
<name>A0A427Y3H9_9TREE</name>
<organism evidence="1 2">
    <name type="scientific">Saitozyma podzolica</name>
    <dbReference type="NCBI Taxonomy" id="1890683"/>
    <lineage>
        <taxon>Eukaryota</taxon>
        <taxon>Fungi</taxon>
        <taxon>Dikarya</taxon>
        <taxon>Basidiomycota</taxon>
        <taxon>Agaricomycotina</taxon>
        <taxon>Tremellomycetes</taxon>
        <taxon>Tremellales</taxon>
        <taxon>Trimorphomycetaceae</taxon>
        <taxon>Saitozyma</taxon>
    </lineage>
</organism>
<keyword evidence="2" id="KW-1185">Reference proteome</keyword>
<dbReference type="EMBL" id="RSCD01000019">
    <property type="protein sequence ID" value="RSH85635.1"/>
    <property type="molecule type" value="Genomic_DNA"/>
</dbReference>
<comment type="caution">
    <text evidence="1">The sequence shown here is derived from an EMBL/GenBank/DDBJ whole genome shotgun (WGS) entry which is preliminary data.</text>
</comment>